<organism evidence="1 2">
    <name type="scientific">Cirrhinus molitorella</name>
    <name type="common">mud carp</name>
    <dbReference type="NCBI Taxonomy" id="172907"/>
    <lineage>
        <taxon>Eukaryota</taxon>
        <taxon>Metazoa</taxon>
        <taxon>Chordata</taxon>
        <taxon>Craniata</taxon>
        <taxon>Vertebrata</taxon>
        <taxon>Euteleostomi</taxon>
        <taxon>Actinopterygii</taxon>
        <taxon>Neopterygii</taxon>
        <taxon>Teleostei</taxon>
        <taxon>Ostariophysi</taxon>
        <taxon>Cypriniformes</taxon>
        <taxon>Cyprinidae</taxon>
        <taxon>Labeoninae</taxon>
        <taxon>Labeonini</taxon>
        <taxon>Cirrhinus</taxon>
    </lineage>
</organism>
<comment type="caution">
    <text evidence="1">The sequence shown here is derived from an EMBL/GenBank/DDBJ whole genome shotgun (WGS) entry which is preliminary data.</text>
</comment>
<reference evidence="1 2" key="1">
    <citation type="submission" date="2023-09" db="EMBL/GenBank/DDBJ databases">
        <authorList>
            <person name="Wang M."/>
        </authorList>
    </citation>
    <scope>NUCLEOTIDE SEQUENCE [LARGE SCALE GENOMIC DNA]</scope>
    <source>
        <strain evidence="1">GT-2023</strain>
        <tissue evidence="1">Liver</tissue>
    </source>
</reference>
<dbReference type="Proteomes" id="UP001558613">
    <property type="component" value="Unassembled WGS sequence"/>
</dbReference>
<evidence type="ECO:0000313" key="2">
    <source>
        <dbReference type="Proteomes" id="UP001558613"/>
    </source>
</evidence>
<name>A0ABR3NEV3_9TELE</name>
<evidence type="ECO:0000313" key="1">
    <source>
        <dbReference type="EMBL" id="KAL1275241.1"/>
    </source>
</evidence>
<accession>A0ABR3NEV3</accession>
<dbReference type="EMBL" id="JAYMGO010000004">
    <property type="protein sequence ID" value="KAL1275241.1"/>
    <property type="molecule type" value="Genomic_DNA"/>
</dbReference>
<keyword evidence="2" id="KW-1185">Reference proteome</keyword>
<gene>
    <name evidence="1" type="ORF">QQF64_034864</name>
</gene>
<proteinExistence type="predicted"/>
<sequence>MKCTVFILYCDSSEGQTNEETDRGCCFLPATEALYSRRPISVQRYELLSDWPRSFTTVMECGQRVSLMSFAPQQQHAIKRRSRDLWIQELEARCCISH</sequence>
<protein>
    <submittedName>
        <fullName evidence="1">Uncharacterized protein</fullName>
    </submittedName>
</protein>